<dbReference type="AlphaFoldDB" id="A0A0E9TK49"/>
<evidence type="ECO:0000313" key="1">
    <source>
        <dbReference type="EMBL" id="JAH53971.1"/>
    </source>
</evidence>
<name>A0A0E9TK49_ANGAN</name>
<reference evidence="1" key="2">
    <citation type="journal article" date="2015" name="Fish Shellfish Immunol.">
        <title>Early steps in the European eel (Anguilla anguilla)-Vibrio vulnificus interaction in the gills: Role of the RtxA13 toxin.</title>
        <authorList>
            <person name="Callol A."/>
            <person name="Pajuelo D."/>
            <person name="Ebbesson L."/>
            <person name="Teles M."/>
            <person name="MacKenzie S."/>
            <person name="Amaro C."/>
        </authorList>
    </citation>
    <scope>NUCLEOTIDE SEQUENCE</scope>
</reference>
<sequence>MLVISSSHMTFCFNSYSLYDNTFLHFLTQC</sequence>
<accession>A0A0E9TK49</accession>
<proteinExistence type="predicted"/>
<protein>
    <submittedName>
        <fullName evidence="1">Uncharacterized protein</fullName>
    </submittedName>
</protein>
<reference evidence="1" key="1">
    <citation type="submission" date="2014-11" db="EMBL/GenBank/DDBJ databases">
        <authorList>
            <person name="Amaro Gonzalez C."/>
        </authorList>
    </citation>
    <scope>NUCLEOTIDE SEQUENCE</scope>
</reference>
<dbReference type="EMBL" id="GBXM01054606">
    <property type="protein sequence ID" value="JAH53971.1"/>
    <property type="molecule type" value="Transcribed_RNA"/>
</dbReference>
<organism evidence="1">
    <name type="scientific">Anguilla anguilla</name>
    <name type="common">European freshwater eel</name>
    <name type="synonym">Muraena anguilla</name>
    <dbReference type="NCBI Taxonomy" id="7936"/>
    <lineage>
        <taxon>Eukaryota</taxon>
        <taxon>Metazoa</taxon>
        <taxon>Chordata</taxon>
        <taxon>Craniata</taxon>
        <taxon>Vertebrata</taxon>
        <taxon>Euteleostomi</taxon>
        <taxon>Actinopterygii</taxon>
        <taxon>Neopterygii</taxon>
        <taxon>Teleostei</taxon>
        <taxon>Anguilliformes</taxon>
        <taxon>Anguillidae</taxon>
        <taxon>Anguilla</taxon>
    </lineage>
</organism>